<dbReference type="InterPro" id="IPR002197">
    <property type="entry name" value="HTH_Fis"/>
</dbReference>
<dbReference type="InterPro" id="IPR002078">
    <property type="entry name" value="Sigma_54_int"/>
</dbReference>
<dbReference type="AlphaFoldDB" id="A0A2T7UL34"/>
<keyword evidence="7" id="KW-0597">Phosphoprotein</keyword>
<evidence type="ECO:0000256" key="6">
    <source>
        <dbReference type="ARBA" id="ARBA00023163"/>
    </source>
</evidence>
<keyword evidence="11" id="KW-1185">Reference proteome</keyword>
<dbReference type="OrthoDB" id="9762726at2"/>
<evidence type="ECO:0000256" key="5">
    <source>
        <dbReference type="ARBA" id="ARBA00023125"/>
    </source>
</evidence>
<dbReference type="SUPFAM" id="SSF52540">
    <property type="entry name" value="P-loop containing nucleoside triphosphate hydrolases"/>
    <property type="match status" value="1"/>
</dbReference>
<comment type="caution">
    <text evidence="10">The sequence shown here is derived from an EMBL/GenBank/DDBJ whole genome shotgun (WGS) entry which is preliminary data.</text>
</comment>
<sequence length="489" mass="54180">MAKTLPTILVVDDEPHSVAAMRMALEDDFTILEAQDAAEAWALMEEHWVQVVVSDQRMPGKTGIELLTEIRDRWPETVRIIVTGYTETNDMIQAINEAGIYQFITKPWHPDHLLMAVRNAARLFELNRDHERMTLEMRYLGSSASAKLDERRRMLQAGLGFDKVLRGPHSSLNATIQLARQFASFDVPVLIQGEAGTGKTELARAMHYGSLRADRPFYELNCVGLPDEVLEVELFGIKRGAVQGLAQTKVGLLQKADRGTVFLNGVDALSPAMQIALLRVVTEGAYQPVGGRETLTSGARLITGAHRDPLDLMAEGTFRADLYYALAVTVLQVPPLRARQGDIALIAERFLHELASAHGKPARGFSPAALEFLESYDWPGNLPELKNEVTRMLILAQQVTLGPEIISRHILMAAPGDEGADRTATLVGALEGTLKDRVEVMEMRILRETLTRLKWNKSRAAAELGLSRVGLRAKLDRYGIEPHAVTEED</sequence>
<evidence type="ECO:0000313" key="10">
    <source>
        <dbReference type="EMBL" id="PVE45385.1"/>
    </source>
</evidence>
<evidence type="ECO:0000256" key="4">
    <source>
        <dbReference type="ARBA" id="ARBA00023015"/>
    </source>
</evidence>
<dbReference type="Pfam" id="PF00158">
    <property type="entry name" value="Sigma54_activat"/>
    <property type="match status" value="1"/>
</dbReference>
<keyword evidence="4" id="KW-0805">Transcription regulation</keyword>
<protein>
    <submittedName>
        <fullName evidence="10">Sigma-54-dependent Fis family transcriptional regulator</fullName>
    </submittedName>
</protein>
<dbReference type="SUPFAM" id="SSF52172">
    <property type="entry name" value="CheY-like"/>
    <property type="match status" value="1"/>
</dbReference>
<evidence type="ECO:0000256" key="7">
    <source>
        <dbReference type="PROSITE-ProRule" id="PRU00169"/>
    </source>
</evidence>
<feature type="domain" description="Response regulatory" evidence="9">
    <location>
        <begin position="7"/>
        <end position="121"/>
    </location>
</feature>
<dbReference type="SMART" id="SM00382">
    <property type="entry name" value="AAA"/>
    <property type="match status" value="1"/>
</dbReference>
<keyword evidence="5" id="KW-0238">DNA-binding</keyword>
<dbReference type="Gene3D" id="3.40.50.2300">
    <property type="match status" value="1"/>
</dbReference>
<dbReference type="Pfam" id="PF00072">
    <property type="entry name" value="Response_reg"/>
    <property type="match status" value="1"/>
</dbReference>
<evidence type="ECO:0000256" key="3">
    <source>
        <dbReference type="ARBA" id="ARBA00023012"/>
    </source>
</evidence>
<evidence type="ECO:0000259" key="8">
    <source>
        <dbReference type="PROSITE" id="PS50045"/>
    </source>
</evidence>
<accession>A0A2T7UL34</accession>
<keyword evidence="1" id="KW-0547">Nucleotide-binding</keyword>
<dbReference type="RefSeq" id="WP_107750155.1">
    <property type="nucleotide sequence ID" value="NZ_QBKF01000001.1"/>
</dbReference>
<keyword evidence="3" id="KW-0902">Two-component regulatory system</keyword>
<dbReference type="SMART" id="SM00448">
    <property type="entry name" value="REC"/>
    <property type="match status" value="1"/>
</dbReference>
<feature type="modified residue" description="4-aspartylphosphate" evidence="7">
    <location>
        <position position="55"/>
    </location>
</feature>
<dbReference type="Pfam" id="PF02954">
    <property type="entry name" value="HTH_8"/>
    <property type="match status" value="1"/>
</dbReference>
<name>A0A2T7UL34_9RHOB</name>
<evidence type="ECO:0000259" key="9">
    <source>
        <dbReference type="PROSITE" id="PS50110"/>
    </source>
</evidence>
<dbReference type="InterPro" id="IPR058031">
    <property type="entry name" value="AAA_lid_NorR"/>
</dbReference>
<reference evidence="10 11" key="1">
    <citation type="journal article" date="2011" name="Syst. Appl. Microbiol.">
        <title>Defluviimonas denitrificans gen. nov., sp. nov., and Pararhodobacter aggregans gen. nov., sp. nov., non-phototrophic Rhodobacteraceae from the biofilter of a marine aquaculture.</title>
        <authorList>
            <person name="Foesel B.U."/>
            <person name="Drake H.L."/>
            <person name="Schramm A."/>
        </authorList>
    </citation>
    <scope>NUCLEOTIDE SEQUENCE [LARGE SCALE GENOMIC DNA]</scope>
    <source>
        <strain evidence="10 11">D1-19</strain>
    </source>
</reference>
<dbReference type="InterPro" id="IPR027417">
    <property type="entry name" value="P-loop_NTPase"/>
</dbReference>
<evidence type="ECO:0000256" key="1">
    <source>
        <dbReference type="ARBA" id="ARBA00022741"/>
    </source>
</evidence>
<dbReference type="Gene3D" id="1.10.10.60">
    <property type="entry name" value="Homeodomain-like"/>
    <property type="match status" value="1"/>
</dbReference>
<organism evidence="10 11">
    <name type="scientific">Pararhodobacter aggregans</name>
    <dbReference type="NCBI Taxonomy" id="404875"/>
    <lineage>
        <taxon>Bacteria</taxon>
        <taxon>Pseudomonadati</taxon>
        <taxon>Pseudomonadota</taxon>
        <taxon>Alphaproteobacteria</taxon>
        <taxon>Rhodobacterales</taxon>
        <taxon>Paracoccaceae</taxon>
        <taxon>Pararhodobacter</taxon>
    </lineage>
</organism>
<proteinExistence type="predicted"/>
<dbReference type="Proteomes" id="UP000244810">
    <property type="component" value="Unassembled WGS sequence"/>
</dbReference>
<dbReference type="InterPro" id="IPR001789">
    <property type="entry name" value="Sig_transdc_resp-reg_receiver"/>
</dbReference>
<evidence type="ECO:0000256" key="2">
    <source>
        <dbReference type="ARBA" id="ARBA00022840"/>
    </source>
</evidence>
<evidence type="ECO:0000313" key="11">
    <source>
        <dbReference type="Proteomes" id="UP000244810"/>
    </source>
</evidence>
<dbReference type="InterPro" id="IPR011006">
    <property type="entry name" value="CheY-like_superfamily"/>
</dbReference>
<dbReference type="GO" id="GO:0005524">
    <property type="term" value="F:ATP binding"/>
    <property type="evidence" value="ECO:0007669"/>
    <property type="project" value="UniProtKB-KW"/>
</dbReference>
<feature type="domain" description="Sigma-54 factor interaction" evidence="8">
    <location>
        <begin position="165"/>
        <end position="394"/>
    </location>
</feature>
<keyword evidence="6" id="KW-0804">Transcription</keyword>
<dbReference type="PROSITE" id="PS50110">
    <property type="entry name" value="RESPONSE_REGULATORY"/>
    <property type="match status" value="1"/>
</dbReference>
<dbReference type="InterPro" id="IPR009057">
    <property type="entry name" value="Homeodomain-like_sf"/>
</dbReference>
<dbReference type="PANTHER" id="PTHR32071">
    <property type="entry name" value="TRANSCRIPTIONAL REGULATORY PROTEIN"/>
    <property type="match status" value="1"/>
</dbReference>
<dbReference type="Pfam" id="PF25601">
    <property type="entry name" value="AAA_lid_14"/>
    <property type="match status" value="1"/>
</dbReference>
<dbReference type="GO" id="GO:0043565">
    <property type="term" value="F:sequence-specific DNA binding"/>
    <property type="evidence" value="ECO:0007669"/>
    <property type="project" value="InterPro"/>
</dbReference>
<dbReference type="GO" id="GO:0000160">
    <property type="term" value="P:phosphorelay signal transduction system"/>
    <property type="evidence" value="ECO:0007669"/>
    <property type="project" value="UniProtKB-KW"/>
</dbReference>
<dbReference type="InterPro" id="IPR003593">
    <property type="entry name" value="AAA+_ATPase"/>
</dbReference>
<dbReference type="Gene3D" id="3.40.50.300">
    <property type="entry name" value="P-loop containing nucleotide triphosphate hydrolases"/>
    <property type="match status" value="1"/>
</dbReference>
<dbReference type="GO" id="GO:0006355">
    <property type="term" value="P:regulation of DNA-templated transcription"/>
    <property type="evidence" value="ECO:0007669"/>
    <property type="project" value="InterPro"/>
</dbReference>
<dbReference type="Gene3D" id="1.10.8.60">
    <property type="match status" value="1"/>
</dbReference>
<dbReference type="EMBL" id="QDDR01000015">
    <property type="protein sequence ID" value="PVE45385.1"/>
    <property type="molecule type" value="Genomic_DNA"/>
</dbReference>
<dbReference type="SUPFAM" id="SSF46689">
    <property type="entry name" value="Homeodomain-like"/>
    <property type="match status" value="1"/>
</dbReference>
<dbReference type="PROSITE" id="PS50045">
    <property type="entry name" value="SIGMA54_INTERACT_4"/>
    <property type="match status" value="1"/>
</dbReference>
<dbReference type="PANTHER" id="PTHR32071:SF117">
    <property type="entry name" value="PTS-DEPENDENT DIHYDROXYACETONE KINASE OPERON REGULATORY PROTEIN-RELATED"/>
    <property type="match status" value="1"/>
</dbReference>
<dbReference type="CDD" id="cd00009">
    <property type="entry name" value="AAA"/>
    <property type="match status" value="1"/>
</dbReference>
<dbReference type="PRINTS" id="PR01590">
    <property type="entry name" value="HTHFIS"/>
</dbReference>
<gene>
    <name evidence="10" type="ORF">DDE23_21585</name>
</gene>
<keyword evidence="2" id="KW-0067">ATP-binding</keyword>